<dbReference type="InterPro" id="IPR035965">
    <property type="entry name" value="PAS-like_dom_sf"/>
</dbReference>
<accession>A0A2D2Q2G0</accession>
<organism evidence="2 3">
    <name type="scientific">Parathermosynechococcus lividus PCC 6715</name>
    <dbReference type="NCBI Taxonomy" id="1917166"/>
    <lineage>
        <taxon>Bacteria</taxon>
        <taxon>Bacillati</taxon>
        <taxon>Cyanobacteriota</taxon>
        <taxon>Cyanophyceae</taxon>
        <taxon>Acaryochloridales</taxon>
        <taxon>Thermosynechococcaceae</taxon>
        <taxon>Parathermosynechococcus</taxon>
    </lineage>
</organism>
<dbReference type="Pfam" id="PF08670">
    <property type="entry name" value="MEKHLA"/>
    <property type="match status" value="1"/>
</dbReference>
<dbReference type="EMBL" id="CP018092">
    <property type="protein sequence ID" value="ATS18711.1"/>
    <property type="molecule type" value="Genomic_DNA"/>
</dbReference>
<dbReference type="AlphaFoldDB" id="A0A2D2Q2G0"/>
<reference evidence="3" key="2">
    <citation type="journal article" date="2022" name="Front. Microbiol.">
        <title>Comparative Genomic Analysis Revealed Distinct Molecular Components and Organization of CO2-Concentrating Mechanism in Thermophilic Cyanobacteria.</title>
        <authorList>
            <person name="Tang J."/>
            <person name="Zhou H."/>
            <person name="Yao D."/>
            <person name="Riaz S."/>
            <person name="You D."/>
            <person name="Klepacz-Smolka A."/>
            <person name="Daroch M."/>
        </authorList>
    </citation>
    <scope>NUCLEOTIDE SEQUENCE [LARGE SCALE GENOMIC DNA]</scope>
    <source>
        <strain evidence="3">PCC 6715</strain>
    </source>
</reference>
<evidence type="ECO:0000259" key="1">
    <source>
        <dbReference type="Pfam" id="PF08670"/>
    </source>
</evidence>
<evidence type="ECO:0000313" key="2">
    <source>
        <dbReference type="EMBL" id="ATS18711.1"/>
    </source>
</evidence>
<keyword evidence="3" id="KW-1185">Reference proteome</keyword>
<dbReference type="OrthoDB" id="9794448at2"/>
<proteinExistence type="predicted"/>
<dbReference type="InterPro" id="IPR013978">
    <property type="entry name" value="MEKHLA"/>
</dbReference>
<dbReference type="KEGG" id="slw:BRW62_08055"/>
<sequence>MEPWFEAAAVRHARRLCASFQHWTGRSLLPQTPQNDLDLAYELFHWSYPVLSHGNQADPILNYGNQAALTLWELSWSELVQMPSRLTAEPMAQAARAALLAQAANQGYANNYSGIRISRSGRRFQIKNAWIWNIIDETGQPIGQAATFNQWHIL</sequence>
<dbReference type="SUPFAM" id="SSF55785">
    <property type="entry name" value="PYP-like sensor domain (PAS domain)"/>
    <property type="match status" value="1"/>
</dbReference>
<feature type="domain" description="MEKHLA" evidence="1">
    <location>
        <begin position="11"/>
        <end position="152"/>
    </location>
</feature>
<evidence type="ECO:0000313" key="3">
    <source>
        <dbReference type="Proteomes" id="UP000231057"/>
    </source>
</evidence>
<protein>
    <submittedName>
        <fullName evidence="2">MEKHLA domain-containing protein</fullName>
    </submittedName>
</protein>
<name>A0A2D2Q2G0_PARLV</name>
<gene>
    <name evidence="2" type="ORF">BRW62_08055</name>
</gene>
<dbReference type="Proteomes" id="UP000231057">
    <property type="component" value="Chromosome"/>
</dbReference>
<dbReference type="RefSeq" id="WP_099799052.1">
    <property type="nucleotide sequence ID" value="NZ_CP018092.1"/>
</dbReference>
<reference evidence="2 3" key="1">
    <citation type="submission" date="2016-11" db="EMBL/GenBank/DDBJ databases">
        <title>Complete genome sequence of thermophilic cyanobacteria strain Synechococcus sp. PCC6715.</title>
        <authorList>
            <person name="Tang J."/>
            <person name="Daroch M."/>
            <person name="Liang Y."/>
            <person name="Jiang D."/>
            <person name="Shah M."/>
        </authorList>
    </citation>
    <scope>NUCLEOTIDE SEQUENCE [LARGE SCALE GENOMIC DNA]</scope>
    <source>
        <strain evidence="2 3">PCC 6715</strain>
    </source>
</reference>